<protein>
    <recommendedName>
        <fullName evidence="1">YopX protein domain-containing protein</fullName>
    </recommendedName>
</protein>
<dbReference type="Gene3D" id="2.30.30.290">
    <property type="entry name" value="YopX-like domains"/>
    <property type="match status" value="1"/>
</dbReference>
<dbReference type="Proteomes" id="UP000029870">
    <property type="component" value="Unassembled WGS sequence"/>
</dbReference>
<comment type="caution">
    <text evidence="2">The sequence shown here is derived from an EMBL/GenBank/DDBJ whole genome shotgun (WGS) entry which is preliminary data.</text>
</comment>
<evidence type="ECO:0000259" key="1">
    <source>
        <dbReference type="Pfam" id="PF09643"/>
    </source>
</evidence>
<sequence length="164" mass="19314">MKLKDFDFRVWVGGFAIANGEVWNGGYIDDSYMKENQSNKVIAMGLVKFYDKNKEKLDDIEFFTFYNNVGFNHGVSNDIEIELWSGFHDCKGKKIYENDIIQTTEEIGVVEYNRGTFWVRQENIEPYRLNVAIFEEFMNYGKVEVIGNIHENAKLLKRIKNERK</sequence>
<dbReference type="AlphaFoldDB" id="A0A6D2C2L2"/>
<dbReference type="InterPro" id="IPR019096">
    <property type="entry name" value="YopX_protein"/>
</dbReference>
<organism evidence="2 3">
    <name type="scientific">Helicobacter bilis</name>
    <dbReference type="NCBI Taxonomy" id="37372"/>
    <lineage>
        <taxon>Bacteria</taxon>
        <taxon>Pseudomonadati</taxon>
        <taxon>Campylobacterota</taxon>
        <taxon>Epsilonproteobacteria</taxon>
        <taxon>Campylobacterales</taxon>
        <taxon>Helicobacteraceae</taxon>
        <taxon>Helicobacter</taxon>
    </lineage>
</organism>
<dbReference type="GeneID" id="60657737"/>
<dbReference type="RefSeq" id="WP_004087818.1">
    <property type="nucleotide sequence ID" value="NZ_JRPG02000078.1"/>
</dbReference>
<dbReference type="EMBL" id="JRPH02000078">
    <property type="protein sequence ID" value="TLE01994.1"/>
    <property type="molecule type" value="Genomic_DNA"/>
</dbReference>
<evidence type="ECO:0000313" key="3">
    <source>
        <dbReference type="Proteomes" id="UP000029870"/>
    </source>
</evidence>
<dbReference type="SUPFAM" id="SSF159006">
    <property type="entry name" value="YopX-like"/>
    <property type="match status" value="1"/>
</dbReference>
<gene>
    <name evidence="2" type="ORF">LS77_011305</name>
</gene>
<accession>A0A6D2C2L2</accession>
<proteinExistence type="predicted"/>
<name>A0A6D2C2L2_9HELI</name>
<feature type="domain" description="YopX protein" evidence="1">
    <location>
        <begin position="37"/>
        <end position="157"/>
    </location>
</feature>
<dbReference type="InterPro" id="IPR023385">
    <property type="entry name" value="YopX-like_C"/>
</dbReference>
<dbReference type="Pfam" id="PF09643">
    <property type="entry name" value="YopX"/>
    <property type="match status" value="1"/>
</dbReference>
<reference evidence="2 3" key="1">
    <citation type="journal article" date="2014" name="Genome Announc.">
        <title>Draft genome sequences of eight enterohepatic helicobacter species isolated from both laboratory and wild rodents.</title>
        <authorList>
            <person name="Sheh A."/>
            <person name="Shen Z."/>
            <person name="Fox J.G."/>
        </authorList>
    </citation>
    <scope>NUCLEOTIDE SEQUENCE [LARGE SCALE GENOMIC DNA]</scope>
    <source>
        <strain evidence="2 3">Missouri</strain>
    </source>
</reference>
<evidence type="ECO:0000313" key="2">
    <source>
        <dbReference type="EMBL" id="TLE01994.1"/>
    </source>
</evidence>